<feature type="transmembrane region" description="Helical" evidence="10">
    <location>
        <begin position="15"/>
        <end position="37"/>
    </location>
</feature>
<dbReference type="eggNOG" id="COG3175">
    <property type="taxonomic scope" value="Bacteria"/>
</dbReference>
<keyword evidence="6" id="KW-0735">Signal-anchor</keyword>
<name>N6WW72_9GAMM</name>
<keyword evidence="12" id="KW-1185">Reference proteome</keyword>
<evidence type="ECO:0000256" key="2">
    <source>
        <dbReference type="ARBA" id="ARBA00004382"/>
    </source>
</evidence>
<dbReference type="Pfam" id="PF04442">
    <property type="entry name" value="CtaG_Cox11"/>
    <property type="match status" value="1"/>
</dbReference>
<accession>N6WW72</accession>
<dbReference type="PATRIC" id="fig|626887.3.peg.1595"/>
<organism evidence="11 12">
    <name type="scientific">Marinobacter nanhaiticus D15-8W</name>
    <dbReference type="NCBI Taxonomy" id="626887"/>
    <lineage>
        <taxon>Bacteria</taxon>
        <taxon>Pseudomonadati</taxon>
        <taxon>Pseudomonadota</taxon>
        <taxon>Gammaproteobacteria</taxon>
        <taxon>Pseudomonadales</taxon>
        <taxon>Marinobacteraceae</taxon>
        <taxon>Marinobacter</taxon>
    </lineage>
</organism>
<dbReference type="EMBL" id="APLQ01000011">
    <property type="protein sequence ID" value="ENO15277.1"/>
    <property type="molecule type" value="Genomic_DNA"/>
</dbReference>
<reference evidence="11 12" key="1">
    <citation type="journal article" date="2013" name="Genome Announc.">
        <title>Genome Sequence of the Polycyclic Aromatic Hydrocarbon-Degrading Bacterium Strain Marinobacter nanhaiticus D15-8WT.</title>
        <authorList>
            <person name="Cui Z."/>
            <person name="Gao W."/>
            <person name="Li Q."/>
            <person name="Xu G."/>
            <person name="Zheng L."/>
        </authorList>
    </citation>
    <scope>NUCLEOTIDE SEQUENCE [LARGE SCALE GENOMIC DNA]</scope>
    <source>
        <strain evidence="11 12">D15-8W</strain>
    </source>
</reference>
<dbReference type="GO" id="GO:0005886">
    <property type="term" value="C:plasma membrane"/>
    <property type="evidence" value="ECO:0007669"/>
    <property type="project" value="UniProtKB-SubCell"/>
</dbReference>
<keyword evidence="7 10" id="KW-1133">Transmembrane helix</keyword>
<evidence type="ECO:0000313" key="12">
    <source>
        <dbReference type="Proteomes" id="UP000013165"/>
    </source>
</evidence>
<evidence type="ECO:0000256" key="5">
    <source>
        <dbReference type="ARBA" id="ARBA00022692"/>
    </source>
</evidence>
<comment type="subcellular location">
    <subcellularLocation>
        <location evidence="2">Cell inner membrane</location>
        <topology evidence="2">Single-pass type II membrane protein</topology>
        <orientation evidence="2">Periplasmic side</orientation>
    </subcellularLocation>
</comment>
<keyword evidence="5 10" id="KW-0812">Transmembrane</keyword>
<gene>
    <name evidence="11" type="ORF">J057_08001</name>
</gene>
<evidence type="ECO:0000256" key="6">
    <source>
        <dbReference type="ARBA" id="ARBA00022968"/>
    </source>
</evidence>
<dbReference type="InterPro" id="IPR023471">
    <property type="entry name" value="CtaG/Cox11_dom_sf"/>
</dbReference>
<dbReference type="AlphaFoldDB" id="N6WW72"/>
<dbReference type="SUPFAM" id="SSF110111">
    <property type="entry name" value="Ctag/Cox11"/>
    <property type="match status" value="1"/>
</dbReference>
<keyword evidence="9 10" id="KW-0472">Membrane</keyword>
<dbReference type="PANTHER" id="PTHR21320:SF3">
    <property type="entry name" value="CYTOCHROME C OXIDASE ASSEMBLY PROTEIN COX11, MITOCHONDRIAL-RELATED"/>
    <property type="match status" value="1"/>
</dbReference>
<sequence length="227" mass="24891">MTTAQRPKTKSNARVIGWCLAGVVGMFAFGFALVPLYEVFCDITGINGKTGGRYEGPVSTEVDQKRQVKVQFIAQNGPGMPWTFRPRQTSITVHPGEPTQVAFFAENRTAAAMTAQAIPSLSPSQGTLFFHKTECFCFNQQTLAAGESIDMPLVFIVDRELPAEIKTLTLSYTLYDQSKLGQDAAAPAVSQQLPPWQLTAPRRLMPWETIPWATMPGNITTTMTNNG</sequence>
<evidence type="ECO:0000256" key="4">
    <source>
        <dbReference type="ARBA" id="ARBA00015384"/>
    </source>
</evidence>
<comment type="function">
    <text evidence="1">Exerts its effect at some terminal stage of cytochrome c oxidase synthesis, probably by being involved in the insertion of the copper B into subunit I.</text>
</comment>
<dbReference type="RefSeq" id="WP_004579573.1">
    <property type="nucleotide sequence ID" value="NZ_AP028878.1"/>
</dbReference>
<dbReference type="HOGENOM" id="CLU_045000_5_2_6"/>
<evidence type="ECO:0000256" key="3">
    <source>
        <dbReference type="ARBA" id="ARBA00009620"/>
    </source>
</evidence>
<proteinExistence type="inferred from homology"/>
<evidence type="ECO:0000256" key="1">
    <source>
        <dbReference type="ARBA" id="ARBA00004007"/>
    </source>
</evidence>
<dbReference type="NCBIfam" id="NF003465">
    <property type="entry name" value="PRK05089.1"/>
    <property type="match status" value="1"/>
</dbReference>
<dbReference type="Proteomes" id="UP000013165">
    <property type="component" value="Unassembled WGS sequence"/>
</dbReference>
<dbReference type="OrthoDB" id="9804841at2"/>
<protein>
    <recommendedName>
        <fullName evidence="4">Cytochrome c oxidase assembly protein CtaG</fullName>
    </recommendedName>
</protein>
<comment type="caution">
    <text evidence="11">The sequence shown here is derived from an EMBL/GenBank/DDBJ whole genome shotgun (WGS) entry which is preliminary data.</text>
</comment>
<evidence type="ECO:0000256" key="7">
    <source>
        <dbReference type="ARBA" id="ARBA00022989"/>
    </source>
</evidence>
<dbReference type="InterPro" id="IPR007533">
    <property type="entry name" value="Cyt_c_oxidase_assmbl_CtaG"/>
</dbReference>
<evidence type="ECO:0000256" key="10">
    <source>
        <dbReference type="SAM" id="Phobius"/>
    </source>
</evidence>
<comment type="similarity">
    <text evidence="3">Belongs to the COX11/CtaG family.</text>
</comment>
<dbReference type="STRING" id="626887.J057_08001"/>
<dbReference type="GO" id="GO:0005507">
    <property type="term" value="F:copper ion binding"/>
    <property type="evidence" value="ECO:0007669"/>
    <property type="project" value="InterPro"/>
</dbReference>
<dbReference type="PANTHER" id="PTHR21320">
    <property type="entry name" value="CYTOCHROME C OXIDASE ASSEMBLY PROTEIN COX11-RELATED"/>
    <property type="match status" value="1"/>
</dbReference>
<evidence type="ECO:0000256" key="9">
    <source>
        <dbReference type="ARBA" id="ARBA00023136"/>
    </source>
</evidence>
<evidence type="ECO:0000256" key="8">
    <source>
        <dbReference type="ARBA" id="ARBA00023008"/>
    </source>
</evidence>
<evidence type="ECO:0000313" key="11">
    <source>
        <dbReference type="EMBL" id="ENO15277.1"/>
    </source>
</evidence>
<dbReference type="Gene3D" id="2.60.370.10">
    <property type="entry name" value="Ctag/Cox11"/>
    <property type="match status" value="1"/>
</dbReference>
<keyword evidence="8" id="KW-0186">Copper</keyword>